<dbReference type="AlphaFoldDB" id="A0AAD5LAY0"/>
<dbReference type="CDD" id="cd00030">
    <property type="entry name" value="C2"/>
    <property type="match status" value="1"/>
</dbReference>
<dbReference type="InterPro" id="IPR035892">
    <property type="entry name" value="C2_domain_sf"/>
</dbReference>
<name>A0AAD5LAY0_PYTIN</name>
<proteinExistence type="predicted"/>
<dbReference type="Pfam" id="PF00168">
    <property type="entry name" value="C2"/>
    <property type="match status" value="1"/>
</dbReference>
<dbReference type="SMART" id="SM00239">
    <property type="entry name" value="C2"/>
    <property type="match status" value="1"/>
</dbReference>
<evidence type="ECO:0000256" key="1">
    <source>
        <dbReference type="SAM" id="MobiDB-lite"/>
    </source>
</evidence>
<evidence type="ECO:0000259" key="2">
    <source>
        <dbReference type="PROSITE" id="PS50004"/>
    </source>
</evidence>
<reference evidence="3" key="1">
    <citation type="submission" date="2021-12" db="EMBL/GenBank/DDBJ databases">
        <title>Prjna785345.</title>
        <authorList>
            <person name="Rujirawat T."/>
            <person name="Krajaejun T."/>
        </authorList>
    </citation>
    <scope>NUCLEOTIDE SEQUENCE</scope>
    <source>
        <strain evidence="3">Pi057C3</strain>
    </source>
</reference>
<comment type="caution">
    <text evidence="3">The sequence shown here is derived from an EMBL/GenBank/DDBJ whole genome shotgun (WGS) entry which is preliminary data.</text>
</comment>
<dbReference type="PANTHER" id="PTHR35397">
    <property type="entry name" value="C2 DOMAIN-CONTAINING PROTEIN-RELATED"/>
    <property type="match status" value="1"/>
</dbReference>
<dbReference type="EMBL" id="JAKCXM010000381">
    <property type="protein sequence ID" value="KAJ0394831.1"/>
    <property type="molecule type" value="Genomic_DNA"/>
</dbReference>
<feature type="compositionally biased region" description="Low complexity" evidence="1">
    <location>
        <begin position="45"/>
        <end position="61"/>
    </location>
</feature>
<sequence>MSSPPASSGSNGKASPRSLALAGAHYDTLNRLSAATREFGAALSSSALSTGDTTGSLSASSPPRMSPKYLRNLFEPVERKADTECLFRVRISGIQCRNLQGRKFSGKSDPFVEFYWDDPEEQAPYATPVIKGDLNPNFKGLLIAFEYRATLASLPKRNLIVKVFSNRTFQSKTLIGSAQVDLWSVATGPVHHDHHLNGCDNGRIVFNCYMEQCSEWNISMSEVGVMMPAITNELDRPEGHDFQEDASLPLKKFAVSYKCTIGTSETFYLGEHLKHAEKRVIAEINEVRQLSGGRGQMAEDPDGGFLALYEKYKKEMAPGEDPAFDKDIRNTTLFGQTWLSLEKSFEDALQERLKKKYDDSVKTNGLGLDFAENFVTSRFEQPLTLPSFGVELYQLWAESYTEVVPELSAEFAMQADADLFAMDGLEAHLDWRRFHKAIFDEFGEKALKSQEDEAEDNGYQKFVLCAPTFEEQREWIEVLTQNATAETAVKTEEQFQWDVSEVTDKLESLAGKHDAAGEVQDSLMPYTASAVKEWLQIRVDLMEIDDG</sequence>
<dbReference type="InterPro" id="IPR000008">
    <property type="entry name" value="C2_dom"/>
</dbReference>
<feature type="domain" description="C2" evidence="2">
    <location>
        <begin position="59"/>
        <end position="195"/>
    </location>
</feature>
<dbReference type="SUPFAM" id="SSF49562">
    <property type="entry name" value="C2 domain (Calcium/lipid-binding domain, CaLB)"/>
    <property type="match status" value="1"/>
</dbReference>
<dbReference type="Gene3D" id="2.60.40.150">
    <property type="entry name" value="C2 domain"/>
    <property type="match status" value="1"/>
</dbReference>
<accession>A0AAD5LAY0</accession>
<dbReference type="Proteomes" id="UP001209570">
    <property type="component" value="Unassembled WGS sequence"/>
</dbReference>
<protein>
    <recommendedName>
        <fullName evidence="2">C2 domain-containing protein</fullName>
    </recommendedName>
</protein>
<feature type="region of interest" description="Disordered" evidence="1">
    <location>
        <begin position="45"/>
        <end position="64"/>
    </location>
</feature>
<keyword evidence="4" id="KW-1185">Reference proteome</keyword>
<dbReference type="PANTHER" id="PTHR35397:SF1">
    <property type="entry name" value="ARMADILLO-LIKE HELICAL DOMAIN-CONTAINING PROTEIN"/>
    <property type="match status" value="1"/>
</dbReference>
<dbReference type="PROSITE" id="PS50004">
    <property type="entry name" value="C2"/>
    <property type="match status" value="1"/>
</dbReference>
<evidence type="ECO:0000313" key="4">
    <source>
        <dbReference type="Proteomes" id="UP001209570"/>
    </source>
</evidence>
<organism evidence="3 4">
    <name type="scientific">Pythium insidiosum</name>
    <name type="common">Pythiosis disease agent</name>
    <dbReference type="NCBI Taxonomy" id="114742"/>
    <lineage>
        <taxon>Eukaryota</taxon>
        <taxon>Sar</taxon>
        <taxon>Stramenopiles</taxon>
        <taxon>Oomycota</taxon>
        <taxon>Peronosporomycetes</taxon>
        <taxon>Pythiales</taxon>
        <taxon>Pythiaceae</taxon>
        <taxon>Pythium</taxon>
    </lineage>
</organism>
<gene>
    <name evidence="3" type="ORF">P43SY_005890</name>
</gene>
<evidence type="ECO:0000313" key="3">
    <source>
        <dbReference type="EMBL" id="KAJ0394831.1"/>
    </source>
</evidence>